<keyword evidence="3" id="KW-1185">Reference proteome</keyword>
<evidence type="ECO:0000313" key="2">
    <source>
        <dbReference type="EMBL" id="CCK74666.1"/>
    </source>
</evidence>
<dbReference type="PANTHER" id="PTHR42943:SF2">
    <property type="entry name" value="GLUTATHIONE S-TRANSFERASE KAPPA 1"/>
    <property type="match status" value="1"/>
</dbReference>
<protein>
    <submittedName>
        <fullName evidence="2">DSBA oxidoreductase family protein</fullName>
    </submittedName>
</protein>
<accession>R4YJT4</accession>
<dbReference type="Gene3D" id="3.40.30.10">
    <property type="entry name" value="Glutaredoxin"/>
    <property type="match status" value="2"/>
</dbReference>
<dbReference type="HOGENOM" id="CLU_617856_0_0_6"/>
<feature type="domain" description="DSBA-like thioredoxin" evidence="1">
    <location>
        <begin position="263"/>
        <end position="448"/>
    </location>
</feature>
<organism evidence="2 3">
    <name type="scientific">Oleispira antarctica RB-8</name>
    <dbReference type="NCBI Taxonomy" id="698738"/>
    <lineage>
        <taxon>Bacteria</taxon>
        <taxon>Pseudomonadati</taxon>
        <taxon>Pseudomonadota</taxon>
        <taxon>Gammaproteobacteria</taxon>
        <taxon>Oceanospirillales</taxon>
        <taxon>Oceanospirillaceae</taxon>
        <taxon>Oleispira</taxon>
    </lineage>
</organism>
<dbReference type="EMBL" id="FO203512">
    <property type="protein sequence ID" value="CCK74666.1"/>
    <property type="molecule type" value="Genomic_DNA"/>
</dbReference>
<gene>
    <name evidence="2" type="ORF">OLEAN_C04900</name>
</gene>
<dbReference type="OrthoDB" id="5244108at2"/>
<proteinExistence type="predicted"/>
<name>R4YJT4_OLEAN</name>
<dbReference type="KEGG" id="oai:OLEAN_C04900"/>
<dbReference type="STRING" id="698738.OLEAN_C04900"/>
<reference evidence="2 3" key="1">
    <citation type="journal article" date="2013" name="Nat. Commun.">
        <title>Genome sequence and functional genomic analysis of the oil-degrading bacterium Oleispira antarctica.</title>
        <authorList>
            <person name="Kube M."/>
            <person name="Chernikova T.N."/>
            <person name="Al-Ramahi Y."/>
            <person name="Beloqui A."/>
            <person name="Lopez-Cortez N."/>
            <person name="Guazzaroni M.E."/>
            <person name="Heipieper H.J."/>
            <person name="Klages S."/>
            <person name="Kotsyurbenko O.R."/>
            <person name="Langer I."/>
            <person name="Nechitaylo T.Y."/>
            <person name="Lunsdorf H."/>
            <person name="Fernandez M."/>
            <person name="Juarez S."/>
            <person name="Ciordia S."/>
            <person name="Singer A."/>
            <person name="Kagan O."/>
            <person name="Egorova O."/>
            <person name="Petit P.A."/>
            <person name="Stogios P."/>
            <person name="Kim Y."/>
            <person name="Tchigvintsev A."/>
            <person name="Flick R."/>
            <person name="Denaro R."/>
            <person name="Genovese M."/>
            <person name="Albar J.P."/>
            <person name="Reva O.N."/>
            <person name="Martinez-Gomariz M."/>
            <person name="Tran H."/>
            <person name="Ferrer M."/>
            <person name="Savchenko A."/>
            <person name="Yakunin A.F."/>
            <person name="Yakimov M.M."/>
            <person name="Golyshina O.V."/>
            <person name="Reinhardt R."/>
            <person name="Golyshin P.N."/>
        </authorList>
    </citation>
    <scope>NUCLEOTIDE SEQUENCE [LARGE SCALE GENOMIC DNA]</scope>
</reference>
<dbReference type="PATRIC" id="fig|698738.3.peg.506"/>
<dbReference type="PANTHER" id="PTHR42943">
    <property type="entry name" value="GLUTATHIONE S-TRANSFERASE KAPPA"/>
    <property type="match status" value="1"/>
</dbReference>
<dbReference type="InterPro" id="IPR036249">
    <property type="entry name" value="Thioredoxin-like_sf"/>
</dbReference>
<dbReference type="Proteomes" id="UP000032749">
    <property type="component" value="Chromosome"/>
</dbReference>
<dbReference type="AlphaFoldDB" id="R4YJT4"/>
<dbReference type="InterPro" id="IPR001853">
    <property type="entry name" value="DSBA-like_thioredoxin_dom"/>
</dbReference>
<dbReference type="Pfam" id="PF01323">
    <property type="entry name" value="DSBA"/>
    <property type="match status" value="1"/>
</dbReference>
<sequence>MKETLQKIIQPYAARLISSNRLLTFKRQLQEAKRKLLGRSHHIDVYLRINDPYSYLLVQVLADFEQRFDVGIQFKTILNLQQDMYPEETMWHDNGFLDATHLADLYKLEWPDKAPETTSEEELSKVGQGTLLLLQLESSGERPSDWAAVEKIFKRYWFQQPFESLPESALTANKLSANSLNDLACSQQLLANEQALAIKGHYMSAMLNYAGEWYWGLDRLDHLEKRLLQLGLGNGSEVLFDKTYRDFCKTAPLLAASSQHKKLTLYFSIRSPYSHLGLKQAIKLAQHYQLTFEVKPVLPMVMRGLRVPDTKKMYIFYDTKREAEKLGIDYGFVADPLGEGVNRCYSLFKYAQSCNKETEYLLNYAEAVNAQGIRSETDAGLKHIVERSGLDWDHAKPLLVQDNRDQQWQAWAEENRQEMVALGSWGVPTFQYGDLVLWGQDRAGLIERAVIQDFL</sequence>
<evidence type="ECO:0000259" key="1">
    <source>
        <dbReference type="Pfam" id="PF01323"/>
    </source>
</evidence>
<dbReference type="SUPFAM" id="SSF52833">
    <property type="entry name" value="Thioredoxin-like"/>
    <property type="match status" value="2"/>
</dbReference>
<evidence type="ECO:0000313" key="3">
    <source>
        <dbReference type="Proteomes" id="UP000032749"/>
    </source>
</evidence>
<dbReference type="GO" id="GO:0016491">
    <property type="term" value="F:oxidoreductase activity"/>
    <property type="evidence" value="ECO:0007669"/>
    <property type="project" value="InterPro"/>
</dbReference>
<dbReference type="InterPro" id="IPR051924">
    <property type="entry name" value="GST_Kappa/NadH"/>
</dbReference>